<gene>
    <name evidence="4" type="ORF">ZIOFF_074006</name>
</gene>
<dbReference type="SUPFAM" id="SSF56112">
    <property type="entry name" value="Protein kinase-like (PK-like)"/>
    <property type="match status" value="1"/>
</dbReference>
<evidence type="ECO:0000256" key="3">
    <source>
        <dbReference type="ARBA" id="ARBA00023136"/>
    </source>
</evidence>
<evidence type="ECO:0000256" key="1">
    <source>
        <dbReference type="ARBA" id="ARBA00004370"/>
    </source>
</evidence>
<dbReference type="EMBL" id="JACMSC010000022">
    <property type="protein sequence ID" value="KAG6469298.1"/>
    <property type="molecule type" value="Genomic_DNA"/>
</dbReference>
<dbReference type="PANTHER" id="PTHR47985">
    <property type="entry name" value="OS07G0668900 PROTEIN"/>
    <property type="match status" value="1"/>
</dbReference>
<protein>
    <submittedName>
        <fullName evidence="4">Uncharacterized protein</fullName>
    </submittedName>
</protein>
<keyword evidence="3" id="KW-0472">Membrane</keyword>
<keyword evidence="5" id="KW-1185">Reference proteome</keyword>
<comment type="caution">
    <text evidence="4">The sequence shown here is derived from an EMBL/GenBank/DDBJ whole genome shotgun (WGS) entry which is preliminary data.</text>
</comment>
<accession>A0A8J5BZG5</accession>
<evidence type="ECO:0000313" key="5">
    <source>
        <dbReference type="Proteomes" id="UP000734854"/>
    </source>
</evidence>
<comment type="subcellular location">
    <subcellularLocation>
        <location evidence="1">Membrane</location>
    </subcellularLocation>
</comment>
<sequence length="140" mass="15718">MLAILRILRVPTGLIVLTWQNKSFGCPYLAAEASNILLDEGCHDNPKLSDFGLAKLGPTGDKMSVVYSFGVVFVELITRRRAITSKIWFTGYLYLSCCFNLILEHDEVFLLAYAQAEPLFKDKRKFVAVADPLLEGKYPP</sequence>
<keyword evidence="2" id="KW-0723">Serine/threonine-protein kinase</keyword>
<evidence type="ECO:0000313" key="4">
    <source>
        <dbReference type="EMBL" id="KAG6469298.1"/>
    </source>
</evidence>
<evidence type="ECO:0000256" key="2">
    <source>
        <dbReference type="ARBA" id="ARBA00022527"/>
    </source>
</evidence>
<dbReference type="InterPro" id="IPR011009">
    <property type="entry name" value="Kinase-like_dom_sf"/>
</dbReference>
<dbReference type="Gene3D" id="1.10.510.10">
    <property type="entry name" value="Transferase(Phosphotransferase) domain 1"/>
    <property type="match status" value="1"/>
</dbReference>
<dbReference type="AlphaFoldDB" id="A0A8J5BZG5"/>
<dbReference type="PANTHER" id="PTHR47985:SF44">
    <property type="entry name" value="SERINE_THREONINE-PROTEIN KINASE PBS1"/>
    <property type="match status" value="1"/>
</dbReference>
<dbReference type="GO" id="GO:0004674">
    <property type="term" value="F:protein serine/threonine kinase activity"/>
    <property type="evidence" value="ECO:0007669"/>
    <property type="project" value="UniProtKB-KW"/>
</dbReference>
<dbReference type="GO" id="GO:0016020">
    <property type="term" value="C:membrane"/>
    <property type="evidence" value="ECO:0007669"/>
    <property type="project" value="UniProtKB-SubCell"/>
</dbReference>
<name>A0A8J5BZG5_ZINOF</name>
<organism evidence="4 5">
    <name type="scientific">Zingiber officinale</name>
    <name type="common">Ginger</name>
    <name type="synonym">Amomum zingiber</name>
    <dbReference type="NCBI Taxonomy" id="94328"/>
    <lineage>
        <taxon>Eukaryota</taxon>
        <taxon>Viridiplantae</taxon>
        <taxon>Streptophyta</taxon>
        <taxon>Embryophyta</taxon>
        <taxon>Tracheophyta</taxon>
        <taxon>Spermatophyta</taxon>
        <taxon>Magnoliopsida</taxon>
        <taxon>Liliopsida</taxon>
        <taxon>Zingiberales</taxon>
        <taxon>Zingiberaceae</taxon>
        <taxon>Zingiber</taxon>
    </lineage>
</organism>
<keyword evidence="2" id="KW-0808">Transferase</keyword>
<proteinExistence type="predicted"/>
<keyword evidence="2" id="KW-0418">Kinase</keyword>
<reference evidence="4 5" key="1">
    <citation type="submission" date="2020-08" db="EMBL/GenBank/DDBJ databases">
        <title>Plant Genome Project.</title>
        <authorList>
            <person name="Zhang R.-G."/>
        </authorList>
    </citation>
    <scope>NUCLEOTIDE SEQUENCE [LARGE SCALE GENOMIC DNA]</scope>
    <source>
        <tissue evidence="4">Rhizome</tissue>
    </source>
</reference>
<dbReference type="Proteomes" id="UP000734854">
    <property type="component" value="Unassembled WGS sequence"/>
</dbReference>